<protein>
    <recommendedName>
        <fullName evidence="2">Endonuclease/exonuclease/phosphatase domain-containing protein</fullName>
    </recommendedName>
</protein>
<dbReference type="PANTHER" id="PTHR33710">
    <property type="entry name" value="BNAC02G09200D PROTEIN"/>
    <property type="match status" value="1"/>
</dbReference>
<accession>A0A4U5QL10</accession>
<name>A0A4U5QL10_POPAL</name>
<dbReference type="SUPFAM" id="SSF56219">
    <property type="entry name" value="DNase I-like"/>
    <property type="match status" value="1"/>
</dbReference>
<dbReference type="AlphaFoldDB" id="A0A4U5QL10"/>
<evidence type="ECO:0000313" key="1">
    <source>
        <dbReference type="EMBL" id="TKS10919.1"/>
    </source>
</evidence>
<comment type="caution">
    <text evidence="1">The sequence shown here is derived from an EMBL/GenBank/DDBJ whole genome shotgun (WGS) entry which is preliminary data.</text>
</comment>
<gene>
    <name evidence="1" type="ORF">D5086_0000078240</name>
</gene>
<evidence type="ECO:0008006" key="2">
    <source>
        <dbReference type="Google" id="ProtNLM"/>
    </source>
</evidence>
<dbReference type="STRING" id="43335.A0A4U5QL10"/>
<dbReference type="EMBL" id="RCHU01000221">
    <property type="protein sequence ID" value="TKS10919.1"/>
    <property type="molecule type" value="Genomic_DNA"/>
</dbReference>
<organism evidence="1">
    <name type="scientific">Populus alba</name>
    <name type="common">White poplar</name>
    <dbReference type="NCBI Taxonomy" id="43335"/>
    <lineage>
        <taxon>Eukaryota</taxon>
        <taxon>Viridiplantae</taxon>
        <taxon>Streptophyta</taxon>
        <taxon>Embryophyta</taxon>
        <taxon>Tracheophyta</taxon>
        <taxon>Spermatophyta</taxon>
        <taxon>Magnoliopsida</taxon>
        <taxon>eudicotyledons</taxon>
        <taxon>Gunneridae</taxon>
        <taxon>Pentapetalae</taxon>
        <taxon>rosids</taxon>
        <taxon>fabids</taxon>
        <taxon>Malpighiales</taxon>
        <taxon>Salicaceae</taxon>
        <taxon>Saliceae</taxon>
        <taxon>Populus</taxon>
    </lineage>
</organism>
<dbReference type="PANTHER" id="PTHR33710:SF64">
    <property type="entry name" value="ENDONUCLEASE_EXONUCLEASE_PHOSPHATASE DOMAIN-CONTAINING PROTEIN"/>
    <property type="match status" value="1"/>
</dbReference>
<proteinExistence type="predicted"/>
<reference evidence="1" key="1">
    <citation type="submission" date="2018-10" db="EMBL/GenBank/DDBJ databases">
        <title>Population genomic analysis revealed the cold adaptation of white poplar.</title>
        <authorList>
            <person name="Liu Y.-J."/>
        </authorList>
    </citation>
    <scope>NUCLEOTIDE SEQUENCE [LARGE SCALE GENOMIC DNA]</scope>
    <source>
        <strain evidence="1">PAL-ZL1</strain>
    </source>
</reference>
<dbReference type="Gene3D" id="3.60.10.10">
    <property type="entry name" value="Endonuclease/exonuclease/phosphatase"/>
    <property type="match status" value="1"/>
</dbReference>
<sequence>MDVCCLLETKLHSSKVSSMHKFRMKHWKFLTNATAASNARIVVFWNPSMVKVDLLDCSAQGLHTDKHNEEPVSTYETSDFRDCCTDLGLVDLNFTDCHFTWNNGRVWSKIDRVLVNSSWSSLQAPAHIHFGNLEAFSDHSPAIIRFDYQNRQGKHNFKFFNMWASHENFLQIVSDNWTRHIQGSPMFSLCKKLKFLKRPLKELNKMQF</sequence>
<dbReference type="InterPro" id="IPR036691">
    <property type="entry name" value="Endo/exonu/phosph_ase_sf"/>
</dbReference>